<dbReference type="Proteomes" id="UP000256601">
    <property type="component" value="Unassembled WGS sequence"/>
</dbReference>
<feature type="domain" description="N-acetyltransferase ESCO zinc-finger" evidence="13">
    <location>
        <begin position="69"/>
        <end position="105"/>
    </location>
</feature>
<evidence type="ECO:0000313" key="18">
    <source>
        <dbReference type="Proteomes" id="UP000256601"/>
    </source>
</evidence>
<dbReference type="EMBL" id="KZ858962">
    <property type="protein sequence ID" value="RDW27469.1"/>
    <property type="molecule type" value="Genomic_DNA"/>
</dbReference>
<evidence type="ECO:0000313" key="16">
    <source>
        <dbReference type="EMBL" id="RDW27469.1"/>
    </source>
</evidence>
<feature type="domain" description="N-acetyltransferase ESCO acetyl-transferase" evidence="14">
    <location>
        <begin position="201"/>
        <end position="265"/>
    </location>
</feature>
<dbReference type="KEGG" id="yli:2912808"/>
<dbReference type="RefSeq" id="XP_503844.1">
    <property type="nucleotide sequence ID" value="XM_503844.1"/>
</dbReference>
<gene>
    <name evidence="16" type="ORF">B0I71DRAFT_129050</name>
    <name evidence="15" type="ORF">YALI1_E14824g</name>
</gene>
<evidence type="ECO:0000256" key="2">
    <source>
        <dbReference type="ARBA" id="ARBA00005816"/>
    </source>
</evidence>
<dbReference type="GO" id="GO:0007064">
    <property type="term" value="P:mitotic sister chromatid cohesion"/>
    <property type="evidence" value="ECO:0007669"/>
    <property type="project" value="TreeGrafter"/>
</dbReference>
<dbReference type="GeneID" id="2912808"/>
<evidence type="ECO:0000256" key="12">
    <source>
        <dbReference type="SAM" id="MobiDB-lite"/>
    </source>
</evidence>
<dbReference type="eggNOG" id="KOG3014">
    <property type="taxonomic scope" value="Eukaryota"/>
</dbReference>
<evidence type="ECO:0000256" key="3">
    <source>
        <dbReference type="ARBA" id="ARBA00022043"/>
    </source>
</evidence>
<evidence type="ECO:0000256" key="6">
    <source>
        <dbReference type="ARBA" id="ARBA00022771"/>
    </source>
</evidence>
<evidence type="ECO:0000313" key="15">
    <source>
        <dbReference type="EMBL" id="AOW05304.1"/>
    </source>
</evidence>
<dbReference type="OMA" id="PSITHQE"/>
<keyword evidence="9" id="KW-0131">Cell cycle</keyword>
<keyword evidence="4 16" id="KW-0808">Transferase</keyword>
<protein>
    <recommendedName>
        <fullName evidence="3">N-acetyltransferase ECO1</fullName>
    </recommendedName>
    <alternativeName>
        <fullName evidence="11">Establishment of cohesion protein 1</fullName>
    </alternativeName>
</protein>
<accession>A0A1H6PYX5</accession>
<evidence type="ECO:0000256" key="7">
    <source>
        <dbReference type="ARBA" id="ARBA00022833"/>
    </source>
</evidence>
<dbReference type="GO" id="GO:0061733">
    <property type="term" value="F:protein-lysine-acetyltransferase activity"/>
    <property type="evidence" value="ECO:0007669"/>
    <property type="project" value="TreeGrafter"/>
</dbReference>
<evidence type="ECO:0000256" key="8">
    <source>
        <dbReference type="ARBA" id="ARBA00023242"/>
    </source>
</evidence>
<dbReference type="Pfam" id="PF13878">
    <property type="entry name" value="zf-C2H2_3"/>
    <property type="match status" value="1"/>
</dbReference>
<dbReference type="Gene3D" id="3.40.630.30">
    <property type="match status" value="1"/>
</dbReference>
<keyword evidence="6" id="KW-0863">Zinc-finger</keyword>
<sequence length="271" mass="29891">MKTYRAKRKYLSESEDDVFSSSPTQSPETSPLQPPNESRLNIKAAQAVSPCQKRAKVVKKPAKTKAPVQMTLSLGQTTSTTCKTCGMTYQVAYGPDISAHKSFHSTALNGPKWKPSVSAVVVDKSKTYTVYKSRLLSHPCVSQFLKLVNSELNAPEPILSSQAAVYVYVVDQRAVGCVLVDRITKCRHVDIQTGTLGLKEYPAVMGVSRMYVSQLFRRTGIVTKLLDLAKSDFIYGMELEKNQVAFTQPSEGGLKVAENWAGTVRVYREGE</sequence>
<evidence type="ECO:0000256" key="1">
    <source>
        <dbReference type="ARBA" id="ARBA00004123"/>
    </source>
</evidence>
<dbReference type="InterPro" id="IPR028009">
    <property type="entry name" value="ESCO_Acetyltransf_dom"/>
</dbReference>
<comment type="similarity">
    <text evidence="2">Belongs to the acetyltransferase family. ECO subfamily.</text>
</comment>
<dbReference type="VEuPathDB" id="FungiDB:YALI0_E12023g"/>
<evidence type="ECO:0000256" key="9">
    <source>
        <dbReference type="ARBA" id="ARBA00023306"/>
    </source>
</evidence>
<dbReference type="GO" id="GO:0005634">
    <property type="term" value="C:nucleus"/>
    <property type="evidence" value="ECO:0007669"/>
    <property type="project" value="UniProtKB-SubCell"/>
</dbReference>
<keyword evidence="7" id="KW-0862">Zinc</keyword>
<feature type="region of interest" description="Disordered" evidence="12">
    <location>
        <begin position="1"/>
        <end position="38"/>
    </location>
</feature>
<dbReference type="EMBL" id="CP017557">
    <property type="protein sequence ID" value="AOW05304.1"/>
    <property type="molecule type" value="Genomic_DNA"/>
</dbReference>
<keyword evidence="10" id="KW-0012">Acyltransferase</keyword>
<dbReference type="PANTHER" id="PTHR45884:SF2">
    <property type="entry name" value="N-ACETYLTRANSFERASE ECO"/>
    <property type="match status" value="1"/>
</dbReference>
<reference evidence="16 18" key="2">
    <citation type="submission" date="2018-07" db="EMBL/GenBank/DDBJ databases">
        <title>Draft Genome Assemblies for Five Robust Yarrowia lipolytica Strains Exhibiting High Lipid Production and Pentose Sugar Utilization and Sugar Alcohol Secretion from Undetoxified Lignocellulosic Biomass Hydrolysates.</title>
        <authorList>
            <consortium name="DOE Joint Genome Institute"/>
            <person name="Walker C."/>
            <person name="Ryu S."/>
            <person name="Na H."/>
            <person name="Zane M."/>
            <person name="LaButti K."/>
            <person name="Lipzen A."/>
            <person name="Haridas S."/>
            <person name="Barry K."/>
            <person name="Grigoriev I.V."/>
            <person name="Quarterman J."/>
            <person name="Slininger P."/>
            <person name="Dien B."/>
            <person name="Trinh C.T."/>
        </authorList>
    </citation>
    <scope>NUCLEOTIDE SEQUENCE [LARGE SCALE GENOMIC DNA]</scope>
    <source>
        <strain evidence="16 18">YB392</strain>
    </source>
</reference>
<comment type="subcellular location">
    <subcellularLocation>
        <location evidence="1">Nucleus</location>
    </subcellularLocation>
</comment>
<keyword evidence="5" id="KW-0479">Metal-binding</keyword>
<dbReference type="GO" id="GO:0000785">
    <property type="term" value="C:chromatin"/>
    <property type="evidence" value="ECO:0007669"/>
    <property type="project" value="TreeGrafter"/>
</dbReference>
<evidence type="ECO:0000313" key="17">
    <source>
        <dbReference type="Proteomes" id="UP000182444"/>
    </source>
</evidence>
<dbReference type="InterPro" id="IPR028005">
    <property type="entry name" value="AcTrfase_ESCO_Znf_dom"/>
</dbReference>
<evidence type="ECO:0000256" key="10">
    <source>
        <dbReference type="ARBA" id="ARBA00023315"/>
    </source>
</evidence>
<evidence type="ECO:0000256" key="5">
    <source>
        <dbReference type="ARBA" id="ARBA00022723"/>
    </source>
</evidence>
<name>A0A1H6PYX5_YARLL</name>
<dbReference type="SMR" id="A0A1H6PYX5"/>
<evidence type="ECO:0000259" key="13">
    <source>
        <dbReference type="Pfam" id="PF13878"/>
    </source>
</evidence>
<dbReference type="OrthoDB" id="428854at2759"/>
<dbReference type="AlphaFoldDB" id="A0A1H6PYX5"/>
<evidence type="ECO:0000256" key="11">
    <source>
        <dbReference type="ARBA" id="ARBA00032212"/>
    </source>
</evidence>
<evidence type="ECO:0000256" key="4">
    <source>
        <dbReference type="ARBA" id="ARBA00022679"/>
    </source>
</evidence>
<organism evidence="15 17">
    <name type="scientific">Yarrowia lipolytica</name>
    <name type="common">Candida lipolytica</name>
    <dbReference type="NCBI Taxonomy" id="4952"/>
    <lineage>
        <taxon>Eukaryota</taxon>
        <taxon>Fungi</taxon>
        <taxon>Dikarya</taxon>
        <taxon>Ascomycota</taxon>
        <taxon>Saccharomycotina</taxon>
        <taxon>Dipodascomycetes</taxon>
        <taxon>Dipodascales</taxon>
        <taxon>Dipodascales incertae sedis</taxon>
        <taxon>Yarrowia</taxon>
    </lineage>
</organism>
<dbReference type="Proteomes" id="UP000182444">
    <property type="component" value="Chromosome 1E"/>
</dbReference>
<keyword evidence="8" id="KW-0539">Nucleus</keyword>
<dbReference type="Pfam" id="PF13880">
    <property type="entry name" value="Acetyltransf_13"/>
    <property type="match status" value="1"/>
</dbReference>
<evidence type="ECO:0000259" key="14">
    <source>
        <dbReference type="Pfam" id="PF13880"/>
    </source>
</evidence>
<dbReference type="GO" id="GO:0008270">
    <property type="term" value="F:zinc ion binding"/>
    <property type="evidence" value="ECO:0007669"/>
    <property type="project" value="UniProtKB-KW"/>
</dbReference>
<reference evidence="15 17" key="1">
    <citation type="journal article" date="2016" name="PLoS ONE">
        <title>Sequence Assembly of Yarrowia lipolytica Strain W29/CLIB89 Shows Transposable Element Diversity.</title>
        <authorList>
            <person name="Magnan C."/>
            <person name="Yu J."/>
            <person name="Chang I."/>
            <person name="Jahn E."/>
            <person name="Kanomata Y."/>
            <person name="Wu J."/>
            <person name="Zeller M."/>
            <person name="Oakes M."/>
            <person name="Baldi P."/>
            <person name="Sandmeyer S."/>
        </authorList>
    </citation>
    <scope>NUCLEOTIDE SEQUENCE [LARGE SCALE GENOMIC DNA]</scope>
    <source>
        <strain evidence="15">CLIB89</strain>
        <strain evidence="17">CLIB89(W29)</strain>
    </source>
</reference>
<dbReference type="VEuPathDB" id="FungiDB:YALI1_E14824g"/>
<proteinExistence type="inferred from homology"/>
<dbReference type="PANTHER" id="PTHR45884">
    <property type="entry name" value="N-ACETYLTRANSFERASE ECO"/>
    <property type="match status" value="1"/>
</dbReference>
<feature type="compositionally biased region" description="Low complexity" evidence="12">
    <location>
        <begin position="20"/>
        <end position="31"/>
    </location>
</feature>